<reference evidence="1" key="1">
    <citation type="submission" date="2020-05" db="EMBL/GenBank/DDBJ databases">
        <title>Large-scale comparative analyses of tick genomes elucidate their genetic diversity and vector capacities.</title>
        <authorList>
            <person name="Jia N."/>
            <person name="Wang J."/>
            <person name="Shi W."/>
            <person name="Du L."/>
            <person name="Sun Y."/>
            <person name="Zhan W."/>
            <person name="Jiang J."/>
            <person name="Wang Q."/>
            <person name="Zhang B."/>
            <person name="Ji P."/>
            <person name="Sakyi L.B."/>
            <person name="Cui X."/>
            <person name="Yuan T."/>
            <person name="Jiang B."/>
            <person name="Yang W."/>
            <person name="Lam T.T.-Y."/>
            <person name="Chang Q."/>
            <person name="Ding S."/>
            <person name="Wang X."/>
            <person name="Zhu J."/>
            <person name="Ruan X."/>
            <person name="Zhao L."/>
            <person name="Wei J."/>
            <person name="Que T."/>
            <person name="Du C."/>
            <person name="Cheng J."/>
            <person name="Dai P."/>
            <person name="Han X."/>
            <person name="Huang E."/>
            <person name="Gao Y."/>
            <person name="Liu J."/>
            <person name="Shao H."/>
            <person name="Ye R."/>
            <person name="Li L."/>
            <person name="Wei W."/>
            <person name="Wang X."/>
            <person name="Wang C."/>
            <person name="Yang T."/>
            <person name="Huo Q."/>
            <person name="Li W."/>
            <person name="Guo W."/>
            <person name="Chen H."/>
            <person name="Zhou L."/>
            <person name="Ni X."/>
            <person name="Tian J."/>
            <person name="Zhou Y."/>
            <person name="Sheng Y."/>
            <person name="Liu T."/>
            <person name="Pan Y."/>
            <person name="Xia L."/>
            <person name="Li J."/>
            <person name="Zhao F."/>
            <person name="Cao W."/>
        </authorList>
    </citation>
    <scope>NUCLEOTIDE SEQUENCE</scope>
    <source>
        <strain evidence="1">Dsil-2018</strain>
    </source>
</reference>
<proteinExistence type="predicted"/>
<organism evidence="1 2">
    <name type="scientific">Dermacentor silvarum</name>
    <name type="common">Tick</name>
    <dbReference type="NCBI Taxonomy" id="543639"/>
    <lineage>
        <taxon>Eukaryota</taxon>
        <taxon>Metazoa</taxon>
        <taxon>Ecdysozoa</taxon>
        <taxon>Arthropoda</taxon>
        <taxon>Chelicerata</taxon>
        <taxon>Arachnida</taxon>
        <taxon>Acari</taxon>
        <taxon>Parasitiformes</taxon>
        <taxon>Ixodida</taxon>
        <taxon>Ixodoidea</taxon>
        <taxon>Ixodidae</taxon>
        <taxon>Rhipicephalinae</taxon>
        <taxon>Dermacentor</taxon>
    </lineage>
</organism>
<name>A0ACB8DTZ7_DERSI</name>
<accession>A0ACB8DTZ7</accession>
<dbReference type="EMBL" id="CM023470">
    <property type="protein sequence ID" value="KAH7977780.1"/>
    <property type="molecule type" value="Genomic_DNA"/>
</dbReference>
<dbReference type="Proteomes" id="UP000821865">
    <property type="component" value="Chromosome 1"/>
</dbReference>
<evidence type="ECO:0000313" key="2">
    <source>
        <dbReference type="Proteomes" id="UP000821865"/>
    </source>
</evidence>
<evidence type="ECO:0000313" key="1">
    <source>
        <dbReference type="EMBL" id="KAH7977780.1"/>
    </source>
</evidence>
<gene>
    <name evidence="1" type="ORF">HPB49_003530</name>
</gene>
<comment type="caution">
    <text evidence="1">The sequence shown here is derived from an EMBL/GenBank/DDBJ whole genome shotgun (WGS) entry which is preliminary data.</text>
</comment>
<keyword evidence="2" id="KW-1185">Reference proteome</keyword>
<protein>
    <submittedName>
        <fullName evidence="1">Uncharacterized protein</fullName>
    </submittedName>
</protein>
<sequence length="123" mass="14237">MSLPHCCRSPLSLSTKPGYVEYSGWREHWSRNARLKASLRLFMADQVLPFWAQCVRCRKWRCLPKRDDLTPEFVDTFTCSYIPSYDNTSVGALAYSESLMIANPFITIDKSTVQPDYLEPLLH</sequence>